<feature type="transmembrane region" description="Helical" evidence="1">
    <location>
        <begin position="80"/>
        <end position="103"/>
    </location>
</feature>
<keyword evidence="1" id="KW-0812">Transmembrane</keyword>
<comment type="caution">
    <text evidence="2">The sequence shown here is derived from an EMBL/GenBank/DDBJ whole genome shotgun (WGS) entry which is preliminary data.</text>
</comment>
<sequence length="143" mass="15656">MSSDILHGSILLWVGVCNIVVDSGSVRSLVNGAVGAFAGDVGALRQVRFQRLPVAHIVVARHPVDDVIRRRRRRRRARRGVLFGAGAAFTQPGQLAIGFGPLIQCIGQIRQGVRELRFVVVGIGCGHERRWQGWRDAGVWPSC</sequence>
<name>A0A1Y2K538_9PROT</name>
<dbReference type="AlphaFoldDB" id="A0A1Y2K538"/>
<accession>A0A1Y2K538</accession>
<dbReference type="Proteomes" id="UP000194003">
    <property type="component" value="Unassembled WGS sequence"/>
</dbReference>
<gene>
    <name evidence="2" type="ORF">MAIT1_02918</name>
</gene>
<organism evidence="2 3">
    <name type="scientific">Magnetofaba australis IT-1</name>
    <dbReference type="NCBI Taxonomy" id="1434232"/>
    <lineage>
        <taxon>Bacteria</taxon>
        <taxon>Pseudomonadati</taxon>
        <taxon>Pseudomonadota</taxon>
        <taxon>Magnetococcia</taxon>
        <taxon>Magnetococcales</taxon>
        <taxon>Magnetococcaceae</taxon>
        <taxon>Magnetofaba</taxon>
    </lineage>
</organism>
<protein>
    <submittedName>
        <fullName evidence="2">Uncharacterized protein</fullName>
    </submittedName>
</protein>
<dbReference type="EMBL" id="LVJN01000018">
    <property type="protein sequence ID" value="OSM04822.1"/>
    <property type="molecule type" value="Genomic_DNA"/>
</dbReference>
<evidence type="ECO:0000256" key="1">
    <source>
        <dbReference type="SAM" id="Phobius"/>
    </source>
</evidence>
<keyword evidence="1" id="KW-0472">Membrane</keyword>
<reference evidence="2 3" key="1">
    <citation type="journal article" date="2016" name="BMC Genomics">
        <title>Combined genomic and structural analyses of a cultured magnetotactic bacterium reveals its niche adaptation to a dynamic environment.</title>
        <authorList>
            <person name="Araujo A.C."/>
            <person name="Morillo V."/>
            <person name="Cypriano J."/>
            <person name="Teixeira L.C."/>
            <person name="Leao P."/>
            <person name="Lyra S."/>
            <person name="Almeida L.G."/>
            <person name="Bazylinski D.A."/>
            <person name="Vasconcellos A.T."/>
            <person name="Abreu F."/>
            <person name="Lins U."/>
        </authorList>
    </citation>
    <scope>NUCLEOTIDE SEQUENCE [LARGE SCALE GENOMIC DNA]</scope>
    <source>
        <strain evidence="2 3">IT-1</strain>
    </source>
</reference>
<keyword evidence="1" id="KW-1133">Transmembrane helix</keyword>
<evidence type="ECO:0000313" key="3">
    <source>
        <dbReference type="Proteomes" id="UP000194003"/>
    </source>
</evidence>
<keyword evidence="3" id="KW-1185">Reference proteome</keyword>
<evidence type="ECO:0000313" key="2">
    <source>
        <dbReference type="EMBL" id="OSM04822.1"/>
    </source>
</evidence>
<proteinExistence type="predicted"/>